<protein>
    <submittedName>
        <fullName evidence="2">ADP-ribosylglycohydrolase</fullName>
        <ecNumber evidence="2">3.2.-.-</ecNumber>
    </submittedName>
</protein>
<keyword evidence="3" id="KW-1185">Reference proteome</keyword>
<feature type="binding site" evidence="1">
    <location>
        <position position="35"/>
    </location>
    <ligand>
        <name>Mg(2+)</name>
        <dbReference type="ChEBI" id="CHEBI:18420"/>
        <label>1</label>
    </ligand>
</feature>
<comment type="cofactor">
    <cofactor evidence="1">
        <name>Mg(2+)</name>
        <dbReference type="ChEBI" id="CHEBI:18420"/>
    </cofactor>
    <text evidence="1">Binds 2 magnesium ions per subunit.</text>
</comment>
<feature type="binding site" evidence="1">
    <location>
        <position position="219"/>
    </location>
    <ligand>
        <name>Mg(2+)</name>
        <dbReference type="ChEBI" id="CHEBI:18420"/>
        <label>1</label>
    </ligand>
</feature>
<dbReference type="OrthoDB" id="9814572at2"/>
<dbReference type="InterPro" id="IPR005502">
    <property type="entry name" value="Ribosyl_crysJ1"/>
</dbReference>
<dbReference type="InterPro" id="IPR036705">
    <property type="entry name" value="Ribosyl_crysJ1_sf"/>
</dbReference>
<name>F5RJ88_9FIRM</name>
<dbReference type="RefSeq" id="WP_006305154.1">
    <property type="nucleotide sequence ID" value="NZ_GL892076.1"/>
</dbReference>
<sequence>MYGAILGDIIGSPYEFDRGEKTKEFELFPAHTRFTDDTVMTIAVAEALMASGQTPNEATVKADVVHFMQHWGRCYPRVGYGGLFRKWLVTDDPQPYGSFGNGAAMRVSSVGWLYSSFSLTQKVARWTAEVTHNHPEGIKGAEAVASAIYLARGGSSKAVIRQYISGQYGYDFSRSLKAIRPHYRMDATCQGSVPEAITAFFESTSMVDAIRGAVSLGGDTDTTACIAGSIAEAFYGCPDDLHEECVKRIPADMREVLFAFDMMREERRGGELCWREERPLNSFYSVIRRNSVHSRKKKK</sequence>
<keyword evidence="2" id="KW-0378">Hydrolase</keyword>
<dbReference type="Proteomes" id="UP000004067">
    <property type="component" value="Unassembled WGS sequence"/>
</dbReference>
<dbReference type="PANTHER" id="PTHR16222">
    <property type="entry name" value="ADP-RIBOSYLGLYCOHYDROLASE"/>
    <property type="match status" value="1"/>
</dbReference>
<feature type="binding site" evidence="1">
    <location>
        <position position="221"/>
    </location>
    <ligand>
        <name>Mg(2+)</name>
        <dbReference type="ChEBI" id="CHEBI:18420"/>
        <label>1</label>
    </ligand>
</feature>
<dbReference type="GO" id="GO:0016798">
    <property type="term" value="F:hydrolase activity, acting on glycosyl bonds"/>
    <property type="evidence" value="ECO:0007669"/>
    <property type="project" value="UniProtKB-KW"/>
</dbReference>
<dbReference type="EMBL" id="AFHQ01000007">
    <property type="protein sequence ID" value="EGK62074.1"/>
    <property type="molecule type" value="Genomic_DNA"/>
</dbReference>
<comment type="caution">
    <text evidence="2">The sequence shown here is derived from an EMBL/GenBank/DDBJ whole genome shotgun (WGS) entry which is preliminary data.</text>
</comment>
<dbReference type="Gene3D" id="1.10.4080.10">
    <property type="entry name" value="ADP-ribosylation/Crystallin J1"/>
    <property type="match status" value="1"/>
</dbReference>
<dbReference type="SUPFAM" id="SSF101478">
    <property type="entry name" value="ADP-ribosylglycohydrolase"/>
    <property type="match status" value="1"/>
</dbReference>
<dbReference type="EC" id="3.2.-.-" evidence="2"/>
<dbReference type="eggNOG" id="COG1397">
    <property type="taxonomic scope" value="Bacteria"/>
</dbReference>
<feature type="binding site" evidence="1">
    <location>
        <position position="36"/>
    </location>
    <ligand>
        <name>Mg(2+)</name>
        <dbReference type="ChEBI" id="CHEBI:18420"/>
        <label>1</label>
    </ligand>
</feature>
<feature type="binding site" evidence="1">
    <location>
        <position position="37"/>
    </location>
    <ligand>
        <name>Mg(2+)</name>
        <dbReference type="ChEBI" id="CHEBI:18420"/>
        <label>1</label>
    </ligand>
</feature>
<gene>
    <name evidence="2" type="ORF">HMPREF9081_0323</name>
</gene>
<dbReference type="HOGENOM" id="CLU_024566_1_0_9"/>
<dbReference type="PANTHER" id="PTHR16222:SF12">
    <property type="entry name" value="ADP-RIBOSYLGLYCOHYDROLASE-RELATED"/>
    <property type="match status" value="1"/>
</dbReference>
<reference evidence="2 3" key="1">
    <citation type="submission" date="2011-04" db="EMBL/GenBank/DDBJ databases">
        <authorList>
            <person name="Muzny D."/>
            <person name="Qin X."/>
            <person name="Deng J."/>
            <person name="Jiang H."/>
            <person name="Liu Y."/>
            <person name="Qu J."/>
            <person name="Song X.-Z."/>
            <person name="Zhang L."/>
            <person name="Thornton R."/>
            <person name="Coyle M."/>
            <person name="Francisco L."/>
            <person name="Jackson L."/>
            <person name="Javaid M."/>
            <person name="Korchina V."/>
            <person name="Kovar C."/>
            <person name="Mata R."/>
            <person name="Mathew T."/>
            <person name="Ngo R."/>
            <person name="Nguyen L."/>
            <person name="Nguyen N."/>
            <person name="Okwuonu G."/>
            <person name="Ongeri F."/>
            <person name="Pham C."/>
            <person name="Simmons D."/>
            <person name="Wilczek-Boney K."/>
            <person name="Hale W."/>
            <person name="Jakkamsetti A."/>
            <person name="Pham P."/>
            <person name="Ruth R."/>
            <person name="San Lucas F."/>
            <person name="Warren J."/>
            <person name="Zhang J."/>
            <person name="Zhao Z."/>
            <person name="Zhou C."/>
            <person name="Zhu D."/>
            <person name="Lee S."/>
            <person name="Bess C."/>
            <person name="Blankenburg K."/>
            <person name="Forbes L."/>
            <person name="Fu Q."/>
            <person name="Gubbala S."/>
            <person name="Hirani K."/>
            <person name="Jayaseelan J.C."/>
            <person name="Lara F."/>
            <person name="Munidasa M."/>
            <person name="Palculict T."/>
            <person name="Patil S."/>
            <person name="Pu L.-L."/>
            <person name="Saada N."/>
            <person name="Tang L."/>
            <person name="Weissenberger G."/>
            <person name="Zhu Y."/>
            <person name="Hemphill L."/>
            <person name="Shang Y."/>
            <person name="Youmans B."/>
            <person name="Ayvaz T."/>
            <person name="Ross M."/>
            <person name="Santibanez J."/>
            <person name="Aqrawi P."/>
            <person name="Gross S."/>
            <person name="Joshi V."/>
            <person name="Fowler G."/>
            <person name="Nazareth L."/>
            <person name="Reid J."/>
            <person name="Worley K."/>
            <person name="Petrosino J."/>
            <person name="Highlander S."/>
            <person name="Gibbs R."/>
        </authorList>
    </citation>
    <scope>NUCLEOTIDE SEQUENCE [LARGE SCALE GENOMIC DNA]</scope>
    <source>
        <strain evidence="2 3">DSM 2778</strain>
    </source>
</reference>
<dbReference type="STRING" id="888060.HMPREF9081_0323"/>
<accession>F5RJ88</accession>
<keyword evidence="2" id="KW-0326">Glycosidase</keyword>
<evidence type="ECO:0000313" key="3">
    <source>
        <dbReference type="Proteomes" id="UP000004067"/>
    </source>
</evidence>
<keyword evidence="1" id="KW-0479">Metal-binding</keyword>
<proteinExistence type="predicted"/>
<dbReference type="Pfam" id="PF03747">
    <property type="entry name" value="ADP_ribosyl_GH"/>
    <property type="match status" value="1"/>
</dbReference>
<evidence type="ECO:0000313" key="2">
    <source>
        <dbReference type="EMBL" id="EGK62074.1"/>
    </source>
</evidence>
<evidence type="ECO:0000256" key="1">
    <source>
        <dbReference type="PIRSR" id="PIRSR605502-1"/>
    </source>
</evidence>
<organism evidence="2 3">
    <name type="scientific">Centipeda periodontii DSM 2778</name>
    <dbReference type="NCBI Taxonomy" id="888060"/>
    <lineage>
        <taxon>Bacteria</taxon>
        <taxon>Bacillati</taxon>
        <taxon>Bacillota</taxon>
        <taxon>Negativicutes</taxon>
        <taxon>Selenomonadales</taxon>
        <taxon>Selenomonadaceae</taxon>
        <taxon>Centipeda</taxon>
    </lineage>
</organism>
<keyword evidence="1" id="KW-0460">Magnesium</keyword>
<dbReference type="AlphaFoldDB" id="F5RJ88"/>
<feature type="binding site" evidence="1">
    <location>
        <position position="222"/>
    </location>
    <ligand>
        <name>Mg(2+)</name>
        <dbReference type="ChEBI" id="CHEBI:18420"/>
        <label>1</label>
    </ligand>
</feature>
<dbReference type="GO" id="GO:0046872">
    <property type="term" value="F:metal ion binding"/>
    <property type="evidence" value="ECO:0007669"/>
    <property type="project" value="UniProtKB-KW"/>
</dbReference>
<dbReference type="InterPro" id="IPR050792">
    <property type="entry name" value="ADP-ribosylglycohydrolase"/>
</dbReference>